<gene>
    <name evidence="1" type="ORF">ACEZ3G_10630</name>
</gene>
<dbReference type="Proteomes" id="UP001595191">
    <property type="component" value="Unassembled WGS sequence"/>
</dbReference>
<organism evidence="1 2">
    <name type="scientific">Meishania litoralis</name>
    <dbReference type="NCBI Taxonomy" id="3434685"/>
    <lineage>
        <taxon>Bacteria</taxon>
        <taxon>Pseudomonadati</taxon>
        <taxon>Bacteroidota</taxon>
        <taxon>Flavobacteriia</taxon>
        <taxon>Flavobacteriales</taxon>
        <taxon>Flavobacteriaceae</taxon>
        <taxon>Meishania</taxon>
    </lineage>
</organism>
<proteinExistence type="predicted"/>
<name>A0ACC7LPK3_9FLAO</name>
<accession>A0ACC7LPK3</accession>
<comment type="caution">
    <text evidence="1">The sequence shown here is derived from an EMBL/GenBank/DDBJ whole genome shotgun (WGS) entry which is preliminary data.</text>
</comment>
<keyword evidence="2" id="KW-1185">Reference proteome</keyword>
<protein>
    <submittedName>
        <fullName evidence="1">Nucleoside phosphorylase</fullName>
    </submittedName>
</protein>
<evidence type="ECO:0000313" key="1">
    <source>
        <dbReference type="EMBL" id="MFH6603932.1"/>
    </source>
</evidence>
<dbReference type="EMBL" id="JBHFPV010000002">
    <property type="protein sequence ID" value="MFH6603932.1"/>
    <property type="molecule type" value="Genomic_DNA"/>
</dbReference>
<evidence type="ECO:0000313" key="2">
    <source>
        <dbReference type="Proteomes" id="UP001595191"/>
    </source>
</evidence>
<reference evidence="1" key="1">
    <citation type="submission" date="2024-09" db="EMBL/GenBank/DDBJ databases">
        <authorList>
            <person name="Liu J."/>
        </authorList>
    </citation>
    <scope>NUCLEOTIDE SEQUENCE</scope>
    <source>
        <strain evidence="1">NBU2967</strain>
    </source>
</reference>
<sequence length="289" mass="32218">MRLEPSELILNADSSIYHLNLQPEDIAHTIITVGDPDRVGAVSKYFDSIEIKKGKREFRTHTGLLNGKRLTVISTGIGTDNIDIVLNELDALANIDFDQKTKNENHIRLQIIRIGTSGAIQPEIPVDSFLLSEYAIGFDGLLHFYDSEPVLEKKIAEAFMRHSDWNHEKAHPYAAQCDPEMARIFVSNHIRLGVTATIPGFYGPQGRKLRLTPKDGGLNSKLASFRHENLKITNLEMETAGIYGLSKLLGHQAISLNCILANRVTGTFSKNPEKSMDTLIKSTLEKLTQ</sequence>